<dbReference type="Gene3D" id="2.60.40.1080">
    <property type="match status" value="1"/>
</dbReference>
<feature type="chain" id="PRO_5046066718" description="S-layer protein" evidence="10">
    <location>
        <begin position="32"/>
        <end position="1490"/>
    </location>
</feature>
<dbReference type="InterPro" id="IPR003343">
    <property type="entry name" value="Big_2"/>
</dbReference>
<feature type="domain" description="Fibronectin type-III" evidence="12">
    <location>
        <begin position="879"/>
        <end position="970"/>
    </location>
</feature>
<dbReference type="RefSeq" id="WP_236285970.1">
    <property type="nucleotide sequence ID" value="NZ_CAKMMW010000003.1"/>
</dbReference>
<dbReference type="Pfam" id="PF00041">
    <property type="entry name" value="fn3"/>
    <property type="match status" value="1"/>
</dbReference>
<dbReference type="SUPFAM" id="SSF49785">
    <property type="entry name" value="Galactose-binding domain-like"/>
    <property type="match status" value="1"/>
</dbReference>
<dbReference type="PROSITE" id="PS51272">
    <property type="entry name" value="SLH"/>
    <property type="match status" value="3"/>
</dbReference>
<dbReference type="InterPro" id="IPR003961">
    <property type="entry name" value="FN3_dom"/>
</dbReference>
<proteinExistence type="inferred from homology"/>
<feature type="domain" description="Fibronectin type-III" evidence="12">
    <location>
        <begin position="971"/>
        <end position="1064"/>
    </location>
</feature>
<dbReference type="Gene3D" id="2.60.120.260">
    <property type="entry name" value="Galactose-binding domain-like"/>
    <property type="match status" value="1"/>
</dbReference>
<dbReference type="Pfam" id="PF00295">
    <property type="entry name" value="Glyco_hydro_28"/>
    <property type="match status" value="1"/>
</dbReference>
<dbReference type="InterPro" id="IPR036116">
    <property type="entry name" value="FN3_sf"/>
</dbReference>
<dbReference type="InterPro" id="IPR012334">
    <property type="entry name" value="Pectin_lyas_fold"/>
</dbReference>
<dbReference type="Gene3D" id="2.60.40.10">
    <property type="entry name" value="Immunoglobulins"/>
    <property type="match status" value="3"/>
</dbReference>
<dbReference type="SUPFAM" id="SSF49373">
    <property type="entry name" value="Invasin/intimin cell-adhesion fragments"/>
    <property type="match status" value="1"/>
</dbReference>
<keyword evidence="15" id="KW-1185">Reference proteome</keyword>
<feature type="signal peptide" evidence="10">
    <location>
        <begin position="1"/>
        <end position="31"/>
    </location>
</feature>
<keyword evidence="2 8" id="KW-0378">Hydrolase</keyword>
<feature type="region of interest" description="Disordered" evidence="9">
    <location>
        <begin position="1049"/>
        <end position="1099"/>
    </location>
</feature>
<evidence type="ECO:0000256" key="7">
    <source>
        <dbReference type="ARBA" id="ARBA00023326"/>
    </source>
</evidence>
<name>A0ABN8G5C2_9BACL</name>
<feature type="compositionally biased region" description="Polar residues" evidence="9">
    <location>
        <begin position="1068"/>
        <end position="1089"/>
    </location>
</feature>
<keyword evidence="4" id="KW-0325">Glycoprotein</keyword>
<keyword evidence="10" id="KW-0732">Signal</keyword>
<dbReference type="Gene3D" id="2.160.20.10">
    <property type="entry name" value="Single-stranded right-handed beta-helix, Pectin lyase-like"/>
    <property type="match status" value="1"/>
</dbReference>
<organism evidence="14 15">
    <name type="scientific">Paenibacillus allorhizoplanae</name>
    <dbReference type="NCBI Taxonomy" id="2905648"/>
    <lineage>
        <taxon>Bacteria</taxon>
        <taxon>Bacillati</taxon>
        <taxon>Bacillota</taxon>
        <taxon>Bacilli</taxon>
        <taxon>Bacillales</taxon>
        <taxon>Paenibacillaceae</taxon>
        <taxon>Paenibacillus</taxon>
    </lineage>
</organism>
<evidence type="ECO:0000256" key="1">
    <source>
        <dbReference type="ARBA" id="ARBA00008834"/>
    </source>
</evidence>
<reference evidence="14" key="1">
    <citation type="submission" date="2022-01" db="EMBL/GenBank/DDBJ databases">
        <authorList>
            <person name="Criscuolo A."/>
        </authorList>
    </citation>
    <scope>NUCLEOTIDE SEQUENCE</scope>
    <source>
        <strain evidence="14">CIP111891</strain>
    </source>
</reference>
<evidence type="ECO:0000256" key="8">
    <source>
        <dbReference type="RuleBase" id="RU361169"/>
    </source>
</evidence>
<feature type="domain" description="Fibronectin type-III" evidence="12">
    <location>
        <begin position="787"/>
        <end position="878"/>
    </location>
</feature>
<dbReference type="SUPFAM" id="SSF49265">
    <property type="entry name" value="Fibronectin type III"/>
    <property type="match status" value="2"/>
</dbReference>
<keyword evidence="7" id="KW-0624">Polysaccharide degradation</keyword>
<evidence type="ECO:0000256" key="9">
    <source>
        <dbReference type="SAM" id="MobiDB-lite"/>
    </source>
</evidence>
<dbReference type="PANTHER" id="PTHR31736:SF12">
    <property type="entry name" value="EXO-POLYGALACTURONASE, PUTATIVE-RELATED"/>
    <property type="match status" value="1"/>
</dbReference>
<comment type="caution">
    <text evidence="14">The sequence shown here is derived from an EMBL/GenBank/DDBJ whole genome shotgun (WGS) entry which is preliminary data.</text>
</comment>
<feature type="domain" description="SLH" evidence="13">
    <location>
        <begin position="1429"/>
        <end position="1490"/>
    </location>
</feature>
<feature type="domain" description="F5/8 type C" evidence="11">
    <location>
        <begin position="565"/>
        <end position="702"/>
    </location>
</feature>
<dbReference type="InterPro" id="IPR000743">
    <property type="entry name" value="Glyco_hydro_28"/>
</dbReference>
<gene>
    <name evidence="14" type="ORF">PAECIP111891_01533</name>
</gene>
<dbReference type="SMART" id="SM00060">
    <property type="entry name" value="FN3"/>
    <property type="match status" value="3"/>
</dbReference>
<dbReference type="InterPro" id="IPR008979">
    <property type="entry name" value="Galactose-bd-like_sf"/>
</dbReference>
<accession>A0ABN8G5C2</accession>
<dbReference type="PROSITE" id="PS50853">
    <property type="entry name" value="FN3"/>
    <property type="match status" value="3"/>
</dbReference>
<dbReference type="Pfam" id="PF00395">
    <property type="entry name" value="SLH"/>
    <property type="match status" value="3"/>
</dbReference>
<keyword evidence="5" id="KW-0119">Carbohydrate metabolism</keyword>
<dbReference type="InterPro" id="IPR008964">
    <property type="entry name" value="Invasin/intimin_cell_adhesion"/>
</dbReference>
<dbReference type="SMART" id="SM00635">
    <property type="entry name" value="BID_2"/>
    <property type="match status" value="1"/>
</dbReference>
<dbReference type="EMBL" id="CAKMMW010000003">
    <property type="protein sequence ID" value="CAH1200186.1"/>
    <property type="molecule type" value="Genomic_DNA"/>
</dbReference>
<evidence type="ECO:0000256" key="10">
    <source>
        <dbReference type="SAM" id="SignalP"/>
    </source>
</evidence>
<evidence type="ECO:0008006" key="16">
    <source>
        <dbReference type="Google" id="ProtNLM"/>
    </source>
</evidence>
<dbReference type="SUPFAM" id="SSF51126">
    <property type="entry name" value="Pectin lyase-like"/>
    <property type="match status" value="1"/>
</dbReference>
<evidence type="ECO:0000256" key="3">
    <source>
        <dbReference type="ARBA" id="ARBA00023157"/>
    </source>
</evidence>
<evidence type="ECO:0000259" key="11">
    <source>
        <dbReference type="PROSITE" id="PS50022"/>
    </source>
</evidence>
<evidence type="ECO:0000256" key="6">
    <source>
        <dbReference type="ARBA" id="ARBA00023295"/>
    </source>
</evidence>
<keyword evidence="3" id="KW-1015">Disulfide bond</keyword>
<dbReference type="InterPro" id="IPR001119">
    <property type="entry name" value="SLH_dom"/>
</dbReference>
<sequence length="1490" mass="161767">MITMNRFFSMIMAVIFTAGFLFNPLTTSVEAAVTPDINAAASKAVIYPYNQPAKYAASVNYTLKANGVDIPVVKAFDDYDYANFSMSNGPVTFEVTILNTDKVHDYAISPKKLGIQPDSVVGRTLTFTTQKDEYLIVTMNSRKTRLVIAADPAETDVPASTGTGIFNVGQAPYLVNSTGEQTGVTARTAAIQQAIDDASSYGTLAGNGVQGIVYIPAGQYYIGNLVLKSNTALYMQPGAAFIGTGKTADYKEHWYKDSMGRPATWWISTAFDSTNIKMYGRGTIDGNGAALYADKSTNAKGMINNLVVPIATSNFTMDGIIIRESASWAVTPVRSHDLSFTNVKFFNSLGMGENDGIDVCESQNVIVRNAIGIALDDPFSTKAWKETTDIASGKVPWPGSPQPVSNVLFEDAITWTLCYGFKIGQGVMQDQNNIVFRDGVVYKAAVGFAIHHKYGTGAVNNVTFENMDVEDISGFNEDNSAWMTLFTVNGSNSGVGPISGITVKNITVRDAGEGVAKIKGLPDAPISGITFENVYMPGKVQPATSLYEMNFANKDNYSDITIKPVQNPEPRPQTNLALNQPAVASSNDTTVDTAPWAFDGDMSTRFGSKRAVDPGWIYVDLGTIKTINEVRLYWEAAYAKSYQIQVSNDLQTWNNVYSTTAGKGLMEKITFNQTDARYVRMYGTVRATQYGYSLWEFEVYGPEVFPETISLNKTAFTLLPGETESLTATVLPANTTNDKVLWSSSNKNVAAVDKNGLVTAIGLGTAFIEAKTSNGEFKKVATVTVAELNKPQLLSVISGDGYANLSWSNVDRATNYRIYASATAGSYGSPLATVSNEVYNYKAEGLNNGDTYYFVIKAVRGERESEVSNELLATPQIAMPGVPQVTSALPGDAQVRLTWEAMDSATNYHIYVSDQSGLYGDELATVSGSVYTYDVVNLTNGTPYYFVLKASNLGGLSGASQEVSATPQISPPGAPTFKPPVASNRQVSLSWDPMDHVTNYQIFVSTNSGEYGSELATVSGSVYTYDVVNLINDTKYYFTVKAVNPGGVSEASNEVSAVPYTEEHSNSGDDNQSSTPSEQAPVTSQTGELGSTVKDELGGKSTTTYTVDAQKLEQLLSTGGEGSHIILSTSGTTDAFIGKLTGQMIKSMEQKNAVLELQTDAARYTLPAKQIQVESLQSQFGENVEFQDITIQIEIVKPNEDMVQLVKNTLSTNELELKSSPVDFKVTASYKGQTIEISRFSNYVERMLPIEDQADVGQITTAVVIDEDGTLRQVPTKIVKVDGKYWAQINSLTNSVYFLISHRIEFGDVQNHWAKKEVNNLAARMIIQGQDDTHFNPDHDITRAEFTAIIVRALGLKPQIGSGLFVDVTSAEWYHDAIQTASAYHLIEGYEDGTFRPTNTIDREQAMVIMANAMKLTSMKENLSDAALLTKYQDADQVSEWAQRSIAICLQGGIVTGRTDSTLAPKGQLTRAEVAVMSQRLLQQAGLINP</sequence>
<evidence type="ECO:0000259" key="12">
    <source>
        <dbReference type="PROSITE" id="PS50853"/>
    </source>
</evidence>
<feature type="domain" description="SLH" evidence="13">
    <location>
        <begin position="1365"/>
        <end position="1424"/>
    </location>
</feature>
<dbReference type="InterPro" id="IPR000421">
    <property type="entry name" value="FA58C"/>
</dbReference>
<keyword evidence="6 8" id="KW-0326">Glycosidase</keyword>
<dbReference type="Pfam" id="PF02368">
    <property type="entry name" value="Big_2"/>
    <property type="match status" value="1"/>
</dbReference>
<dbReference type="InterPro" id="IPR013783">
    <property type="entry name" value="Ig-like_fold"/>
</dbReference>
<evidence type="ECO:0000259" key="13">
    <source>
        <dbReference type="PROSITE" id="PS51272"/>
    </source>
</evidence>
<evidence type="ECO:0000256" key="2">
    <source>
        <dbReference type="ARBA" id="ARBA00022801"/>
    </source>
</evidence>
<feature type="domain" description="SLH" evidence="13">
    <location>
        <begin position="1301"/>
        <end position="1364"/>
    </location>
</feature>
<protein>
    <recommendedName>
        <fullName evidence="16">S-layer protein</fullName>
    </recommendedName>
</protein>
<dbReference type="Proteomes" id="UP000838821">
    <property type="component" value="Unassembled WGS sequence"/>
</dbReference>
<dbReference type="PANTHER" id="PTHR31736">
    <property type="match status" value="1"/>
</dbReference>
<dbReference type="InterPro" id="IPR011050">
    <property type="entry name" value="Pectin_lyase_fold/virulence"/>
</dbReference>
<evidence type="ECO:0000313" key="15">
    <source>
        <dbReference type="Proteomes" id="UP000838821"/>
    </source>
</evidence>
<comment type="similarity">
    <text evidence="1 8">Belongs to the glycosyl hydrolase 28 family.</text>
</comment>
<dbReference type="PROSITE" id="PS50022">
    <property type="entry name" value="FA58C_3"/>
    <property type="match status" value="1"/>
</dbReference>
<evidence type="ECO:0000313" key="14">
    <source>
        <dbReference type="EMBL" id="CAH1200186.1"/>
    </source>
</evidence>
<evidence type="ECO:0000256" key="4">
    <source>
        <dbReference type="ARBA" id="ARBA00023180"/>
    </source>
</evidence>
<dbReference type="CDD" id="cd00063">
    <property type="entry name" value="FN3"/>
    <property type="match status" value="3"/>
</dbReference>
<evidence type="ECO:0000256" key="5">
    <source>
        <dbReference type="ARBA" id="ARBA00023277"/>
    </source>
</evidence>
<dbReference type="Pfam" id="PF22633">
    <property type="entry name" value="F5_F8_type_C_2"/>
    <property type="match status" value="1"/>
</dbReference>